<dbReference type="NCBIfam" id="TIGR00229">
    <property type="entry name" value="sensory_box"/>
    <property type="match status" value="3"/>
</dbReference>
<dbReference type="SUPFAM" id="SSF52172">
    <property type="entry name" value="CheY-like"/>
    <property type="match status" value="1"/>
</dbReference>
<evidence type="ECO:0000259" key="11">
    <source>
        <dbReference type="PROSITE" id="PS50894"/>
    </source>
</evidence>
<dbReference type="CDD" id="cd00082">
    <property type="entry name" value="HisKA"/>
    <property type="match status" value="1"/>
</dbReference>
<dbReference type="Gene3D" id="3.30.565.10">
    <property type="entry name" value="Histidine kinase-like ATPase, C-terminal domain"/>
    <property type="match status" value="1"/>
</dbReference>
<dbReference type="CDD" id="cd00130">
    <property type="entry name" value="PAS"/>
    <property type="match status" value="3"/>
</dbReference>
<dbReference type="InterPro" id="IPR035965">
    <property type="entry name" value="PAS-like_dom_sf"/>
</dbReference>
<dbReference type="PROSITE" id="PS50112">
    <property type="entry name" value="PAS"/>
    <property type="match status" value="2"/>
</dbReference>
<evidence type="ECO:0000256" key="1">
    <source>
        <dbReference type="ARBA" id="ARBA00000085"/>
    </source>
</evidence>
<dbReference type="Gene3D" id="3.40.50.2300">
    <property type="match status" value="1"/>
</dbReference>
<dbReference type="RefSeq" id="WP_395416306.1">
    <property type="nucleotide sequence ID" value="NZ_JBIPKE010000012.1"/>
</dbReference>
<evidence type="ECO:0000256" key="2">
    <source>
        <dbReference type="ARBA" id="ARBA00012438"/>
    </source>
</evidence>
<dbReference type="Pfam" id="PF13426">
    <property type="entry name" value="PAS_9"/>
    <property type="match status" value="1"/>
</dbReference>
<feature type="domain" description="HPt" evidence="11">
    <location>
        <begin position="997"/>
        <end position="1093"/>
    </location>
</feature>
<dbReference type="PANTHER" id="PTHR45339:SF6">
    <property type="entry name" value="SENSORY HISTIDINE PROTEIN KINASE"/>
    <property type="match status" value="1"/>
</dbReference>
<dbReference type="InterPro" id="IPR029016">
    <property type="entry name" value="GAF-like_dom_sf"/>
</dbReference>
<accession>A0ABW7N6D7</accession>
<dbReference type="InterPro" id="IPR011006">
    <property type="entry name" value="CheY-like_superfamily"/>
</dbReference>
<feature type="domain" description="PAC" evidence="10">
    <location>
        <begin position="531"/>
        <end position="582"/>
    </location>
</feature>
<dbReference type="EC" id="2.7.13.3" evidence="2"/>
<dbReference type="InterPro" id="IPR005467">
    <property type="entry name" value="His_kinase_dom"/>
</dbReference>
<dbReference type="InterPro" id="IPR001789">
    <property type="entry name" value="Sig_transdc_resp-reg_receiver"/>
</dbReference>
<dbReference type="InterPro" id="IPR036890">
    <property type="entry name" value="HATPase_C_sf"/>
</dbReference>
<dbReference type="PROSITE" id="PS50109">
    <property type="entry name" value="HIS_KIN"/>
    <property type="match status" value="1"/>
</dbReference>
<dbReference type="SUPFAM" id="SSF47226">
    <property type="entry name" value="Histidine-containing phosphotransfer domain, HPT domain"/>
    <property type="match status" value="1"/>
</dbReference>
<dbReference type="PRINTS" id="PR00344">
    <property type="entry name" value="BCTRLSENSOR"/>
</dbReference>
<dbReference type="SMART" id="SM00091">
    <property type="entry name" value="PAS"/>
    <property type="match status" value="3"/>
</dbReference>
<feature type="coiled-coil region" evidence="6">
    <location>
        <begin position="7"/>
        <end position="34"/>
    </location>
</feature>
<keyword evidence="6" id="KW-0175">Coiled coil</keyword>
<dbReference type="Proteomes" id="UP001610063">
    <property type="component" value="Unassembled WGS sequence"/>
</dbReference>
<dbReference type="InterPro" id="IPR004358">
    <property type="entry name" value="Sig_transdc_His_kin-like_C"/>
</dbReference>
<evidence type="ECO:0000256" key="3">
    <source>
        <dbReference type="ARBA" id="ARBA00022553"/>
    </source>
</evidence>
<dbReference type="Pfam" id="PF00989">
    <property type="entry name" value="PAS"/>
    <property type="match status" value="1"/>
</dbReference>
<dbReference type="SMART" id="SM00448">
    <property type="entry name" value="REC"/>
    <property type="match status" value="1"/>
</dbReference>
<keyword evidence="13" id="KW-1185">Reference proteome</keyword>
<dbReference type="InterPro" id="IPR000014">
    <property type="entry name" value="PAS"/>
</dbReference>
<dbReference type="SMART" id="SM00387">
    <property type="entry name" value="HATPase_c"/>
    <property type="match status" value="1"/>
</dbReference>
<dbReference type="EMBL" id="JBIPKE010000012">
    <property type="protein sequence ID" value="MFH6982625.1"/>
    <property type="molecule type" value="Genomic_DNA"/>
</dbReference>
<feature type="domain" description="Histidine kinase" evidence="7">
    <location>
        <begin position="600"/>
        <end position="822"/>
    </location>
</feature>
<dbReference type="PROSITE" id="PS50110">
    <property type="entry name" value="RESPONSE_REGULATORY"/>
    <property type="match status" value="1"/>
</dbReference>
<feature type="domain" description="Response regulatory" evidence="8">
    <location>
        <begin position="847"/>
        <end position="963"/>
    </location>
</feature>
<dbReference type="InterPro" id="IPR013767">
    <property type="entry name" value="PAS_fold"/>
</dbReference>
<reference evidence="12 13" key="1">
    <citation type="journal article" date="2013" name="Int. J. Syst. Evol. Microbiol.">
        <title>Marinoscillum luteum sp. nov., isolated from marine sediment.</title>
        <authorList>
            <person name="Cha I.T."/>
            <person name="Park S.J."/>
            <person name="Kim S.J."/>
            <person name="Kim J.G."/>
            <person name="Jung M.Y."/>
            <person name="Shin K.S."/>
            <person name="Kwon K.K."/>
            <person name="Yang S.H."/>
            <person name="Seo Y.S."/>
            <person name="Rhee S.K."/>
        </authorList>
    </citation>
    <scope>NUCLEOTIDE SEQUENCE [LARGE SCALE GENOMIC DNA]</scope>
    <source>
        <strain evidence="12 13">KCTC 23939</strain>
    </source>
</reference>
<organism evidence="12 13">
    <name type="scientific">Marinoscillum luteum</name>
    <dbReference type="NCBI Taxonomy" id="861051"/>
    <lineage>
        <taxon>Bacteria</taxon>
        <taxon>Pseudomonadati</taxon>
        <taxon>Bacteroidota</taxon>
        <taxon>Cytophagia</taxon>
        <taxon>Cytophagales</taxon>
        <taxon>Reichenbachiellaceae</taxon>
        <taxon>Marinoscillum</taxon>
    </lineage>
</organism>
<comment type="catalytic activity">
    <reaction evidence="1">
        <text>ATP + protein L-histidine = ADP + protein N-phospho-L-histidine.</text>
        <dbReference type="EC" id="2.7.13.3"/>
    </reaction>
</comment>
<dbReference type="Gene3D" id="3.30.450.20">
    <property type="entry name" value="PAS domain"/>
    <property type="match status" value="3"/>
</dbReference>
<evidence type="ECO:0000313" key="12">
    <source>
        <dbReference type="EMBL" id="MFH6982625.1"/>
    </source>
</evidence>
<dbReference type="InterPro" id="IPR003661">
    <property type="entry name" value="HisK_dim/P_dom"/>
</dbReference>
<sequence length="1093" mass="126202">MANFIEMDLAEQDIKSLKEEVKSLQERLEKAHEDYYGLVEKTNFHLKELFDSSNDLIQIFKPNGEFRFVNEAWRNKLGYREDEIFDLKFVEVVHPDHRKQTLHNLLKITAGSRLERFETVLKTKYGKNIYVIGKLTCVFENDEPAEFRCVFFDITERFRAERAQSLYYKIANITISQNSPEDFYGKIFQELNDILKVRNFSVALKQGKTYQYAYWVNGDEEKTGVKFKKDVEKLLADYTFERGKPMIIYSDGIEKIAKQKKVKLQDKLPNIWLGVLIQLDSRPIGVLSVFSYQDQSAYNHKDLELLDFISGQITLSMERKLNTEKIQNQGARINAIFESSTHQIWSLDSELRFTSFNQNYAEAFEAYYGHEPKIGMSLKDQDPHTMSHKASDFWQKKYEHVFKGNTLNFQTSQKTLDGQKVWRDVFLNPIFLPDGSIHEISAIANDITEKKLSETALMESEEKFRNIFESFQDIYFRCNMDGIISLVSPSVKRVLGFDQEEVVGKKITDYFISKSKLSDLFKELYKDKQVQNYEGVVVTKEGNEIQFLSNVRLIKRRKNKYEIEGVARDFTRLKETNRQLREAKELAERSLQIKERFLANMSHEIRTPMNGIIGMIDLIGSTQLDKEQSEYIRTIKKSSDSLLHILNDILDLSKIEAGKMKLRLQPVRLIDTFEKVYELYSQQAHLSNNTLYYHLDDQLPEYIMADETRLTQVLSNLTSNAIKFSPKKGNINLSIRVLNRQDNCYRFKVFIKDSGIGIYQNDIEKLFQNFSQIDSSSSKNYSGTGLGLAISKELVKSMGGEIGVASTPGLGSTFWFTFEAYSISADEISEKTEESVFVKQFTDSSPRILLVDDNQINRNVAKSILLKSGCEVVEVSSGQEAIKEVKKKKFDLIFMDIQMPDMDGVQATAKIKKLKLDHRPPIVAMTAYSMEEDRVKFLKKGLDDYIAKPIKANSLIEKVKTWLHFEPKSVSSEVFNESAEELVINQNTLNHLYKYGGRELIESVLSDFDEEATAQVASVTDFAGKKEYESMRRELHTLKGNAGTLGIERLAAVAKEMEKKLKSKDYKYMNKQLGELKKCLTEFKESYANFLTT</sequence>
<feature type="domain" description="PAS" evidence="9">
    <location>
        <begin position="460"/>
        <end position="511"/>
    </location>
</feature>
<dbReference type="SUPFAM" id="SSF55781">
    <property type="entry name" value="GAF domain-like"/>
    <property type="match status" value="1"/>
</dbReference>
<dbReference type="InterPro" id="IPR008207">
    <property type="entry name" value="Sig_transdc_His_kin_Hpt_dom"/>
</dbReference>
<dbReference type="PROSITE" id="PS50894">
    <property type="entry name" value="HPT"/>
    <property type="match status" value="1"/>
</dbReference>
<evidence type="ECO:0000259" key="10">
    <source>
        <dbReference type="PROSITE" id="PS50113"/>
    </source>
</evidence>
<comment type="caution">
    <text evidence="12">The sequence shown here is derived from an EMBL/GenBank/DDBJ whole genome shotgun (WGS) entry which is preliminary data.</text>
</comment>
<dbReference type="InterPro" id="IPR000700">
    <property type="entry name" value="PAS-assoc_C"/>
</dbReference>
<dbReference type="Pfam" id="PF00072">
    <property type="entry name" value="Response_reg"/>
    <property type="match status" value="1"/>
</dbReference>
<feature type="domain" description="PAC" evidence="10">
    <location>
        <begin position="405"/>
        <end position="459"/>
    </location>
</feature>
<dbReference type="Gene3D" id="1.10.287.130">
    <property type="match status" value="1"/>
</dbReference>
<dbReference type="InterPro" id="IPR001610">
    <property type="entry name" value="PAC"/>
</dbReference>
<evidence type="ECO:0000256" key="6">
    <source>
        <dbReference type="SAM" id="Coils"/>
    </source>
</evidence>
<gene>
    <name evidence="12" type="ORF">ACHKAR_04200</name>
</gene>
<proteinExistence type="predicted"/>
<dbReference type="Pfam" id="PF02518">
    <property type="entry name" value="HATPase_c"/>
    <property type="match status" value="1"/>
</dbReference>
<dbReference type="CDD" id="cd16922">
    <property type="entry name" value="HATPase_EvgS-ArcB-TorS-like"/>
    <property type="match status" value="1"/>
</dbReference>
<dbReference type="PROSITE" id="PS50113">
    <property type="entry name" value="PAC"/>
    <property type="match status" value="2"/>
</dbReference>
<dbReference type="CDD" id="cd17546">
    <property type="entry name" value="REC_hyHK_CKI1_RcsC-like"/>
    <property type="match status" value="1"/>
</dbReference>
<dbReference type="InterPro" id="IPR003594">
    <property type="entry name" value="HATPase_dom"/>
</dbReference>
<dbReference type="InterPro" id="IPR036641">
    <property type="entry name" value="HPT_dom_sf"/>
</dbReference>
<feature type="domain" description="PAS" evidence="9">
    <location>
        <begin position="42"/>
        <end position="112"/>
    </location>
</feature>
<dbReference type="Gene3D" id="3.30.450.40">
    <property type="match status" value="1"/>
</dbReference>
<evidence type="ECO:0000313" key="13">
    <source>
        <dbReference type="Proteomes" id="UP001610063"/>
    </source>
</evidence>
<name>A0ABW7N6D7_9BACT</name>
<evidence type="ECO:0000259" key="9">
    <source>
        <dbReference type="PROSITE" id="PS50112"/>
    </source>
</evidence>
<dbReference type="SMART" id="SM00388">
    <property type="entry name" value="HisKA"/>
    <property type="match status" value="1"/>
</dbReference>
<evidence type="ECO:0000256" key="5">
    <source>
        <dbReference type="PROSITE-ProRule" id="PRU00169"/>
    </source>
</evidence>
<dbReference type="SUPFAM" id="SSF55874">
    <property type="entry name" value="ATPase domain of HSP90 chaperone/DNA topoisomerase II/histidine kinase"/>
    <property type="match status" value="1"/>
</dbReference>
<dbReference type="Pfam" id="PF00512">
    <property type="entry name" value="HisKA"/>
    <property type="match status" value="1"/>
</dbReference>
<dbReference type="Gene3D" id="1.20.120.160">
    <property type="entry name" value="HPT domain"/>
    <property type="match status" value="1"/>
</dbReference>
<dbReference type="SUPFAM" id="SSF47384">
    <property type="entry name" value="Homodimeric domain of signal transducing histidine kinase"/>
    <property type="match status" value="1"/>
</dbReference>
<evidence type="ECO:0000259" key="7">
    <source>
        <dbReference type="PROSITE" id="PS50109"/>
    </source>
</evidence>
<dbReference type="InterPro" id="IPR036097">
    <property type="entry name" value="HisK_dim/P_sf"/>
</dbReference>
<dbReference type="PANTHER" id="PTHR45339">
    <property type="entry name" value="HYBRID SIGNAL TRANSDUCTION HISTIDINE KINASE J"/>
    <property type="match status" value="1"/>
</dbReference>
<protein>
    <recommendedName>
        <fullName evidence="2">histidine kinase</fullName>
        <ecNumber evidence="2">2.7.13.3</ecNumber>
    </recommendedName>
</protein>
<dbReference type="CDD" id="cd00088">
    <property type="entry name" value="HPT"/>
    <property type="match status" value="1"/>
</dbReference>
<dbReference type="SUPFAM" id="SSF55785">
    <property type="entry name" value="PYP-like sensor domain (PAS domain)"/>
    <property type="match status" value="3"/>
</dbReference>
<evidence type="ECO:0000256" key="4">
    <source>
        <dbReference type="PROSITE-ProRule" id="PRU00110"/>
    </source>
</evidence>
<evidence type="ECO:0000259" key="8">
    <source>
        <dbReference type="PROSITE" id="PS50110"/>
    </source>
</evidence>
<keyword evidence="3 5" id="KW-0597">Phosphoprotein</keyword>
<dbReference type="SMART" id="SM00086">
    <property type="entry name" value="PAC"/>
    <property type="match status" value="2"/>
</dbReference>
<dbReference type="Pfam" id="PF01627">
    <property type="entry name" value="Hpt"/>
    <property type="match status" value="1"/>
</dbReference>
<feature type="modified residue" description="4-aspartylphosphate" evidence="5">
    <location>
        <position position="896"/>
    </location>
</feature>
<feature type="modified residue" description="Phosphohistidine" evidence="4">
    <location>
        <position position="1036"/>
    </location>
</feature>